<dbReference type="InterPro" id="IPR010071">
    <property type="entry name" value="AA_adenyl_dom"/>
</dbReference>
<name>A0A239E346_9FLAO</name>
<dbReference type="GO" id="GO:0044550">
    <property type="term" value="P:secondary metabolite biosynthetic process"/>
    <property type="evidence" value="ECO:0007669"/>
    <property type="project" value="TreeGrafter"/>
</dbReference>
<dbReference type="Gene3D" id="1.10.1200.10">
    <property type="entry name" value="ACP-like"/>
    <property type="match status" value="2"/>
</dbReference>
<keyword evidence="1" id="KW-0596">Phosphopantetheine</keyword>
<dbReference type="GO" id="GO:0003824">
    <property type="term" value="F:catalytic activity"/>
    <property type="evidence" value="ECO:0007669"/>
    <property type="project" value="InterPro"/>
</dbReference>
<dbReference type="NCBIfam" id="NF003417">
    <property type="entry name" value="PRK04813.1"/>
    <property type="match status" value="2"/>
</dbReference>
<dbReference type="InterPro" id="IPR000873">
    <property type="entry name" value="AMP-dep_synth/lig_dom"/>
</dbReference>
<evidence type="ECO:0000259" key="3">
    <source>
        <dbReference type="PROSITE" id="PS50075"/>
    </source>
</evidence>
<organism evidence="4 5">
    <name type="scientific">Dokdonia pacifica</name>
    <dbReference type="NCBI Taxonomy" id="1627892"/>
    <lineage>
        <taxon>Bacteria</taxon>
        <taxon>Pseudomonadati</taxon>
        <taxon>Bacteroidota</taxon>
        <taxon>Flavobacteriia</taxon>
        <taxon>Flavobacteriales</taxon>
        <taxon>Flavobacteriaceae</taxon>
        <taxon>Dokdonia</taxon>
    </lineage>
</organism>
<dbReference type="CDD" id="cd05930">
    <property type="entry name" value="A_NRPS"/>
    <property type="match status" value="1"/>
</dbReference>
<dbReference type="InterPro" id="IPR020845">
    <property type="entry name" value="AMP-binding_CS"/>
</dbReference>
<gene>
    <name evidence="4" type="ORF">SAMN06265376_11378</name>
</gene>
<protein>
    <submittedName>
        <fullName evidence="4">Amino acid adenylation domain-containing protein</fullName>
    </submittedName>
</protein>
<proteinExistence type="predicted"/>
<evidence type="ECO:0000313" key="4">
    <source>
        <dbReference type="EMBL" id="SNS39145.1"/>
    </source>
</evidence>
<dbReference type="InterPro" id="IPR045851">
    <property type="entry name" value="AMP-bd_C_sf"/>
</dbReference>
<dbReference type="Pfam" id="PF00501">
    <property type="entry name" value="AMP-binding"/>
    <property type="match status" value="2"/>
</dbReference>
<dbReference type="Gene3D" id="2.30.38.10">
    <property type="entry name" value="Luciferase, Domain 3"/>
    <property type="match status" value="2"/>
</dbReference>
<dbReference type="SUPFAM" id="SSF52777">
    <property type="entry name" value="CoA-dependent acyltransferases"/>
    <property type="match status" value="6"/>
</dbReference>
<dbReference type="Gene3D" id="3.40.50.980">
    <property type="match status" value="4"/>
</dbReference>
<dbReference type="FunFam" id="2.30.38.10:FF:000001">
    <property type="entry name" value="Non-ribosomal peptide synthetase PvdI"/>
    <property type="match status" value="1"/>
</dbReference>
<dbReference type="InterPro" id="IPR001242">
    <property type="entry name" value="Condensation_dom"/>
</dbReference>
<dbReference type="GO" id="GO:0043041">
    <property type="term" value="P:amino acid activation for nonribosomal peptide biosynthetic process"/>
    <property type="evidence" value="ECO:0007669"/>
    <property type="project" value="TreeGrafter"/>
</dbReference>
<dbReference type="Pfam" id="PF13193">
    <property type="entry name" value="AMP-binding_C"/>
    <property type="match status" value="2"/>
</dbReference>
<dbReference type="InterPro" id="IPR009081">
    <property type="entry name" value="PP-bd_ACP"/>
</dbReference>
<keyword evidence="5" id="KW-1185">Reference proteome</keyword>
<dbReference type="PANTHER" id="PTHR45527">
    <property type="entry name" value="NONRIBOSOMAL PEPTIDE SYNTHETASE"/>
    <property type="match status" value="1"/>
</dbReference>
<dbReference type="InterPro" id="IPR025110">
    <property type="entry name" value="AMP-bd_C"/>
</dbReference>
<dbReference type="NCBIfam" id="TIGR01733">
    <property type="entry name" value="AA-adenyl-dom"/>
    <property type="match status" value="2"/>
</dbReference>
<feature type="domain" description="Carrier" evidence="3">
    <location>
        <begin position="1034"/>
        <end position="1109"/>
    </location>
</feature>
<sequence length="2597" mass="296209">MISNLINKLKRLNVKIHVVNAKLDIQAPKGVINALLLEEIKLHKEDLINFINTYKDKKVDHLTIKPTEEKASYPMSSAQKRLWILSQIPENSIAYNMPFYKVLDGSYDIKSFKKAIHKTIDRHEILRTVFKANEEGQVEQHIVSRKNLGFKVAYIDLVDADNQNAKVKEYMQADTNKAFDLENGPLFRATLIQMSQDKYIFYYNMHHIISDGWSMDVLVKDVFTYYTSFVTGSLPKLPELSIQYKDYAAWQLASENTESYKEDQAYWLDQFSGELPVLELAVTKKRPLLKTNNGRRLGTYISKEVTQNLKTFCQENGGSLFMGLLANLNVLFHKYTLQEDFIIGTPMAGRDHLDLENQIGFYINTLALRNTVHPEDGFKTLFETIKSTTLKGYKHQQFPFDKLVEDLKLKRDSSRSAIFDVIMSLQNVNNNAAPRTPHTVVTDYGVTNCKFDIEVTFQEIQDHISFQITYNTDVYDQEMIDGLLRHYKQLLSSQLNSPEQRLEALHYLSSNESQQLLEEFNETDRNVSKGCSVLDLFLKQVVEVPNKTALTCENTKMSFKTLDEKSNQIAHYLQSKGVKQGDIIPVSMDKSIEMMVGILAILKAGAAYLPIDQKYPKERINYMLKDSSARIILTQYNLAALFSEENAIEEIYVDNLNPEVATYPITKTNIVRTPNDLAYVIYTSGTTGLPKGAIVPDSGIVRLSKLSNIAIEREVTILHQSSISFDAATFEIWYALLNGGELVLYPYKEMDLKVLNQIVRDANVNTLLFTAALFDQWALEDIEDLPLEYVLAGGDILSPKTISTIYSKIPGVKVINGYGPTENTTFTCCYEVPYATDIERAIPIGKPLIGTKVYVLNNNLSLCPINGVGELYTSGEGLFLGYLNKPELTAERLIKSPFNQNKKLYKTGDLVRWLPDGNIEFLGRADQQVKIRGYRIELGEIESQLALKESIDGVVAKVIETENDKKIVAYFVSNKEETIAELREFLSNRIPKYMVPSSFVQLESIPMTTNGKVDKRALPNPKDLNLSSGVEYVAPTSDIEKSIANIWEALLDRNLVGVRDDFFELGGHSITLGTLINTYQKEFNVKLNFKDLFENTTLIAHANLISDSVKLTYEEIEKTPVAENYPLSDAQRRLWVLSQFNENSIAYNMPSQKVLVGNYNIEKLQKAIYATIDRHEILRTVFKENRDGEIRQWVLAKEELDFNVNYFDLRDIEDQESYTKEYIQKESTSVFDLENGPLVKVSLFQLSDDTCIFYYNMHHIISDGWSLGILARDVMTYYNAYISGSNPQLPELRIQYKDYSVWQLAQSNHESYQKNQSFWLDLLKGELPIIDLPSTKKRPVVKTNRGKRFGTYLSKKTSSDLKSFCQDRGGSLFMGLIASINALLCRYTSQEDFIIGSPVAGRDHIDLENQIGFYLNMIALRNKVNAGNDFNTLFDEVRVSVLDAYEHKQYPFDRLVEDLELQRDVSRSAIFDVVVMLQNVGEKLQESEIANEHTNTITPLGNSISKFDIEFNFEEVGDYISFQINYNTDVYDEDIIVGFMKHYKAFLEEVLTSPNIQISSVDYISQIEKRQLLQEFNNNKISDLHQTTILDLFSNTVVTNPENIALVFGDKKMTYKELDEVSNSLANYLLSKHAIQVEDFVGIKLDRNEWLVISLLSVLKAGAAYVPIDPTYPADRMEYIEKDANCKVVIDQNLILNFEANNTQDLVASVQVKPENLAYVIYTSGSTGMPKGVMIEHRSAVSFLNNLDTQLGFKNHTVVAGTTNMVFDISFLEIFGSLCSGRQLVLFSTEQLISPELFMTHLYMHQVEVLQVTPSRLSQISEILISSPSPYLKQLLIGGEPFPKTVYDAIDAFSTLDIINVYGPTETTIWSTSLHINSSNYLSIGKPLINEEIYILSDTLEIQPIGVVGELCISGDGLARGYLNREALTNEKFIDNPYREGSKMYKTGDLARWRSDGNIEYIRRKDDQVKIRGHRIELGEIENTLLKQEGVAQAIVLIKENDTEKCIVAYVKGETIETDTIRLKLAAFLPSYMLPSYFINVEAMPLNASGKIDKKALLAIDLVTTSSKKYVAPRTEEEKLIVSICERILKRENISIKESFYSIGGDSLKIIQLMNQLRNEGYLVKVEQIFKTPDLEGLANILIKQSTPLHIQEEYVQGILKPKGIINEKKKYWEVGDEIQVSENQKYLMKFKNSEGFIGPFKIPRRKSKTIELELRKFLSNFPALTIQFIRKEDGVYQRYVSPKEFKIAIYEKKVDRKTTLGIGEIITNEIPLIPYDFFGGELLRLFMFHKGKETYFQIAISHAIADLDSCRILKNMLGEFMGNKGVIKHPYDVSNFDFAVWQQKYLISESGLEHRYFWINNLKEMHLESDTNLKTSKLKEYKYLKTKTKGIKHTEQKVVITGSRFKQILKTAKELKVPLPGLFMGFHQYLASRFFKNAIHFQTITVTGRENVLNGFDASKVIGAINNAILLRLIPQVNNSFYTTSQEVFINYLKAREHQAIPYETIRKDFFNETKIDIDLCKTGGVNFQKIPGALDEKNSGVLIKNNQTLSKNHPLDIICKQRDNGIEISVVYEENTQHSFKLDEVLDNVFNKISI</sequence>
<evidence type="ECO:0000256" key="1">
    <source>
        <dbReference type="ARBA" id="ARBA00022450"/>
    </source>
</evidence>
<dbReference type="Gene3D" id="3.30.300.30">
    <property type="match status" value="2"/>
</dbReference>
<dbReference type="PANTHER" id="PTHR45527:SF1">
    <property type="entry name" value="FATTY ACID SYNTHASE"/>
    <property type="match status" value="1"/>
</dbReference>
<accession>A0A239E346</accession>
<evidence type="ECO:0000256" key="2">
    <source>
        <dbReference type="ARBA" id="ARBA00022553"/>
    </source>
</evidence>
<dbReference type="OrthoDB" id="605930at2"/>
<dbReference type="CDD" id="cd19531">
    <property type="entry name" value="LCL_NRPS-like"/>
    <property type="match status" value="2"/>
</dbReference>
<dbReference type="FunFam" id="3.40.50.980:FF:000001">
    <property type="entry name" value="Non-ribosomal peptide synthetase"/>
    <property type="match status" value="1"/>
</dbReference>
<dbReference type="Gene3D" id="3.30.559.10">
    <property type="entry name" value="Chloramphenicol acetyltransferase-like domain"/>
    <property type="match status" value="3"/>
</dbReference>
<dbReference type="InterPro" id="IPR036736">
    <property type="entry name" value="ACP-like_sf"/>
</dbReference>
<dbReference type="EMBL" id="FZNY01000013">
    <property type="protein sequence ID" value="SNS39145.1"/>
    <property type="molecule type" value="Genomic_DNA"/>
</dbReference>
<dbReference type="PROSITE" id="PS00455">
    <property type="entry name" value="AMP_BINDING"/>
    <property type="match status" value="2"/>
</dbReference>
<feature type="domain" description="Carrier" evidence="3">
    <location>
        <begin position="2072"/>
        <end position="2146"/>
    </location>
</feature>
<dbReference type="InterPro" id="IPR041464">
    <property type="entry name" value="TubC_N"/>
</dbReference>
<dbReference type="Gene3D" id="3.30.559.30">
    <property type="entry name" value="Nonribosomal peptide synthetase, condensation domain"/>
    <property type="match status" value="3"/>
</dbReference>
<dbReference type="SUPFAM" id="SSF47336">
    <property type="entry name" value="ACP-like"/>
    <property type="match status" value="2"/>
</dbReference>
<dbReference type="Proteomes" id="UP000198379">
    <property type="component" value="Unassembled WGS sequence"/>
</dbReference>
<keyword evidence="2" id="KW-0597">Phosphoprotein</keyword>
<dbReference type="Pfam" id="PF00550">
    <property type="entry name" value="PP-binding"/>
    <property type="match status" value="2"/>
</dbReference>
<dbReference type="GO" id="GO:0031177">
    <property type="term" value="F:phosphopantetheine binding"/>
    <property type="evidence" value="ECO:0007669"/>
    <property type="project" value="TreeGrafter"/>
</dbReference>
<dbReference type="Pfam" id="PF18563">
    <property type="entry name" value="TubC_N"/>
    <property type="match status" value="1"/>
</dbReference>
<dbReference type="SUPFAM" id="SSF56801">
    <property type="entry name" value="Acetyl-CoA synthetase-like"/>
    <property type="match status" value="2"/>
</dbReference>
<dbReference type="InterPro" id="IPR044894">
    <property type="entry name" value="TubC_N_sf"/>
</dbReference>
<dbReference type="GO" id="GO:0005829">
    <property type="term" value="C:cytosol"/>
    <property type="evidence" value="ECO:0007669"/>
    <property type="project" value="TreeGrafter"/>
</dbReference>
<dbReference type="Gene3D" id="1.10.10.1830">
    <property type="entry name" value="Non-ribosomal peptide synthase, adenylation domain"/>
    <property type="match status" value="1"/>
</dbReference>
<dbReference type="PROSITE" id="PS50075">
    <property type="entry name" value="CARRIER"/>
    <property type="match status" value="2"/>
</dbReference>
<dbReference type="InterPro" id="IPR023213">
    <property type="entry name" value="CAT-like_dom_sf"/>
</dbReference>
<dbReference type="CDD" id="cd12117">
    <property type="entry name" value="A_NRPS_Srf_like"/>
    <property type="match status" value="1"/>
</dbReference>
<dbReference type="RefSeq" id="WP_089374031.1">
    <property type="nucleotide sequence ID" value="NZ_BMEP01000004.1"/>
</dbReference>
<reference evidence="4 5" key="1">
    <citation type="submission" date="2017-06" db="EMBL/GenBank/DDBJ databases">
        <authorList>
            <person name="Kim H.J."/>
            <person name="Triplett B.A."/>
        </authorList>
    </citation>
    <scope>NUCLEOTIDE SEQUENCE [LARGE SCALE GENOMIC DNA]</scope>
    <source>
        <strain evidence="4 5">DSM 25597</strain>
    </source>
</reference>
<evidence type="ECO:0000313" key="5">
    <source>
        <dbReference type="Proteomes" id="UP000198379"/>
    </source>
</evidence>
<dbReference type="Pfam" id="PF00668">
    <property type="entry name" value="Condensation"/>
    <property type="match status" value="3"/>
</dbReference>